<accession>A0A8S5URT4</accession>
<proteinExistence type="predicted"/>
<evidence type="ECO:0000313" key="1">
    <source>
        <dbReference type="EMBL" id="DAF97189.1"/>
    </source>
</evidence>
<dbReference type="EMBL" id="BK016127">
    <property type="protein sequence ID" value="DAF97189.1"/>
    <property type="molecule type" value="Genomic_DNA"/>
</dbReference>
<protein>
    <submittedName>
        <fullName evidence="1">Uncharacterized protein</fullName>
    </submittedName>
</protein>
<reference evidence="1" key="1">
    <citation type="journal article" date="2021" name="Proc. Natl. Acad. Sci. U.S.A.">
        <title>A Catalog of Tens of Thousands of Viruses from Human Metagenomes Reveals Hidden Associations with Chronic Diseases.</title>
        <authorList>
            <person name="Tisza M.J."/>
            <person name="Buck C.B."/>
        </authorList>
    </citation>
    <scope>NUCLEOTIDE SEQUENCE</scope>
    <source>
        <strain evidence="1">Ctksc2</strain>
    </source>
</reference>
<sequence length="162" mass="17795">MLKRAVRVRAAGQKRREMYPEADGLMLARLTKEVSNLCYGWHEAAHRASTGALTPYTVGQVTKSALQVAAHCLAALRDRDPDGYLESARREGYLSLRSRDLGMPPSVRIGRFITYLGDLAACSTDSYDPDGGIAPHRFRALTVEAVCAALAAERGLWQEEES</sequence>
<name>A0A8S5URT4_9CAUD</name>
<organism evidence="1">
    <name type="scientific">Siphoviridae sp. ctksc2</name>
    <dbReference type="NCBI Taxonomy" id="2825645"/>
    <lineage>
        <taxon>Viruses</taxon>
        <taxon>Duplodnaviria</taxon>
        <taxon>Heunggongvirae</taxon>
        <taxon>Uroviricota</taxon>
        <taxon>Caudoviricetes</taxon>
    </lineage>
</organism>